<evidence type="ECO:0000313" key="5">
    <source>
        <dbReference type="EMBL" id="OHT06391.1"/>
    </source>
</evidence>
<dbReference type="OrthoDB" id="10580038at2759"/>
<sequence length="341" mass="40551">MEIQPPSSPREGRSRRKNPRNQKNFRYQPLTQRPSERVNFNNNISSTRAATFYHQIREFLDNELSYAHSDSDRIFAYKRAFDTLLQEFQACRPILAKIKQNYDQLSTSLIQKKRSARVNSSSKTINDDTFAEMVNNMRRSRDRDFQKREIETEKLLEEMTQLRIEKSDLTKEIQAIVDRQNEIKVVEETQSDIIFEENTKIHNYLDEIKTKDAKSNELQRKIAKLEEKYSQTQSSSQELTDRDNDLLMKLTAVKKIENELETDINNILNEQETLDSKITELEKEIWVLQKENNAICQKHEGIKQRKSHSDRIMRELLSKYYENPNLPIIKIIQKIAEDYYY</sequence>
<dbReference type="VEuPathDB" id="TrichDB:TRFO_05590"/>
<dbReference type="Pfam" id="PF15739">
    <property type="entry name" value="TSNAXIP1_N"/>
    <property type="match status" value="1"/>
</dbReference>
<feature type="region of interest" description="Disordered" evidence="3">
    <location>
        <begin position="1"/>
        <end position="23"/>
    </location>
</feature>
<dbReference type="GeneID" id="94827286"/>
<dbReference type="Proteomes" id="UP000179807">
    <property type="component" value="Unassembled WGS sequence"/>
</dbReference>
<evidence type="ECO:0000313" key="6">
    <source>
        <dbReference type="Proteomes" id="UP000179807"/>
    </source>
</evidence>
<proteinExistence type="predicted"/>
<gene>
    <name evidence="5" type="ORF">TRFO_05590</name>
</gene>
<keyword evidence="6" id="KW-1185">Reference proteome</keyword>
<organism evidence="5 6">
    <name type="scientific">Tritrichomonas foetus</name>
    <dbReference type="NCBI Taxonomy" id="1144522"/>
    <lineage>
        <taxon>Eukaryota</taxon>
        <taxon>Metamonada</taxon>
        <taxon>Parabasalia</taxon>
        <taxon>Tritrichomonadida</taxon>
        <taxon>Tritrichomonadidae</taxon>
        <taxon>Tritrichomonas</taxon>
    </lineage>
</organism>
<dbReference type="RefSeq" id="XP_068359527.1">
    <property type="nucleotide sequence ID" value="XM_068492582.1"/>
</dbReference>
<dbReference type="InterPro" id="IPR032755">
    <property type="entry name" value="TSNAXIP1_N"/>
</dbReference>
<keyword evidence="1 2" id="KW-0175">Coiled coil</keyword>
<reference evidence="5" key="1">
    <citation type="submission" date="2016-10" db="EMBL/GenBank/DDBJ databases">
        <authorList>
            <person name="Benchimol M."/>
            <person name="Almeida L.G."/>
            <person name="Vasconcelos A.T."/>
            <person name="Perreira-Neves A."/>
            <person name="Rosa I.A."/>
            <person name="Tasca T."/>
            <person name="Bogo M.R."/>
            <person name="de Souza W."/>
        </authorList>
    </citation>
    <scope>NUCLEOTIDE SEQUENCE [LARGE SCALE GENOMIC DNA]</scope>
    <source>
        <strain evidence="5">K</strain>
    </source>
</reference>
<evidence type="ECO:0000256" key="3">
    <source>
        <dbReference type="SAM" id="MobiDB-lite"/>
    </source>
</evidence>
<protein>
    <recommendedName>
        <fullName evidence="4">Translin-associated factor X-interacting protein 1 N-terminal domain-containing protein</fullName>
    </recommendedName>
</protein>
<evidence type="ECO:0000256" key="2">
    <source>
        <dbReference type="SAM" id="Coils"/>
    </source>
</evidence>
<evidence type="ECO:0000259" key="4">
    <source>
        <dbReference type="Pfam" id="PF15739"/>
    </source>
</evidence>
<dbReference type="EMBL" id="MLAK01000727">
    <property type="protein sequence ID" value="OHT06391.1"/>
    <property type="molecule type" value="Genomic_DNA"/>
</dbReference>
<evidence type="ECO:0000256" key="1">
    <source>
        <dbReference type="ARBA" id="ARBA00023054"/>
    </source>
</evidence>
<dbReference type="AlphaFoldDB" id="A0A1J4K4S2"/>
<name>A0A1J4K4S2_9EUKA</name>
<feature type="coiled-coil region" evidence="2">
    <location>
        <begin position="152"/>
        <end position="291"/>
    </location>
</feature>
<comment type="caution">
    <text evidence="5">The sequence shown here is derived from an EMBL/GenBank/DDBJ whole genome shotgun (WGS) entry which is preliminary data.</text>
</comment>
<accession>A0A1J4K4S2</accession>
<feature type="domain" description="Translin-associated factor X-interacting protein 1 N-terminal" evidence="4">
    <location>
        <begin position="59"/>
        <end position="163"/>
    </location>
</feature>